<evidence type="ECO:0000313" key="3">
    <source>
        <dbReference type="EMBL" id="KAH7109993.1"/>
    </source>
</evidence>
<name>A0A9P9CZL5_9HYPO</name>
<dbReference type="EMBL" id="JAGMUU010000067">
    <property type="protein sequence ID" value="KAH7109993.1"/>
    <property type="molecule type" value="Genomic_DNA"/>
</dbReference>
<sequence length="440" mass="49886">MIQQDIVDWMSKSDFITPPTTRTDTKKLQEDGDDAYYELPSPPETSNARRSKRRRLVMSAEDQRTPKRRRQPDEEEADVDETPRASSSRHGKRSHPRLSPSRSESQTSSQSNASSRSSPSKQIAALEINLDGIQTRAMSLTDDSMPISLRRLLTDMDKCSNGLRILSEELRAEIEKHNEQQEFGEFSTVEDWAYGDAQTRNQLGPTPSTRCVARLVSEAKKCQNTVQNEAGWNMMVHYPVLYEAVCSEELRQLVGVTPCTTAKIIKEYLPLQSQPKMVDFSLCLQPEHDVFPEAPVDAIRQLRQALPYNVINHTDFLPLRSHPITVSIETKRRGTGSEGAELQLGTWHAAQWNFLQDRIAATGGSFEGLDLLPAIVIEGHRWSFAATTRKGRKTVLWLEKPFGSTEGSLGVYKIVWGLQRLARWSECVFWPWYKKNVLAV</sequence>
<accession>A0A9P9CZL5</accession>
<protein>
    <recommendedName>
        <fullName evidence="2">PD-(D/E)XK nuclease-like domain-containing protein</fullName>
    </recommendedName>
</protein>
<feature type="region of interest" description="Disordered" evidence="1">
    <location>
        <begin position="1"/>
        <end position="121"/>
    </location>
</feature>
<evidence type="ECO:0000259" key="2">
    <source>
        <dbReference type="Pfam" id="PF20516"/>
    </source>
</evidence>
<reference evidence="3" key="1">
    <citation type="journal article" date="2021" name="Nat. Commun.">
        <title>Genetic determinants of endophytism in the Arabidopsis root mycobiome.</title>
        <authorList>
            <person name="Mesny F."/>
            <person name="Miyauchi S."/>
            <person name="Thiergart T."/>
            <person name="Pickel B."/>
            <person name="Atanasova L."/>
            <person name="Karlsson M."/>
            <person name="Huettel B."/>
            <person name="Barry K.W."/>
            <person name="Haridas S."/>
            <person name="Chen C."/>
            <person name="Bauer D."/>
            <person name="Andreopoulos W."/>
            <person name="Pangilinan J."/>
            <person name="LaButti K."/>
            <person name="Riley R."/>
            <person name="Lipzen A."/>
            <person name="Clum A."/>
            <person name="Drula E."/>
            <person name="Henrissat B."/>
            <person name="Kohler A."/>
            <person name="Grigoriev I.V."/>
            <person name="Martin F.M."/>
            <person name="Hacquard S."/>
        </authorList>
    </citation>
    <scope>NUCLEOTIDE SEQUENCE</scope>
    <source>
        <strain evidence="3">MPI-CAGE-AT-0021</strain>
    </source>
</reference>
<feature type="compositionally biased region" description="Basic residues" evidence="1">
    <location>
        <begin position="87"/>
        <end position="96"/>
    </location>
</feature>
<keyword evidence="4" id="KW-1185">Reference proteome</keyword>
<dbReference type="AlphaFoldDB" id="A0A9P9CZL5"/>
<evidence type="ECO:0000256" key="1">
    <source>
        <dbReference type="SAM" id="MobiDB-lite"/>
    </source>
</evidence>
<organism evidence="3 4">
    <name type="scientific">Dactylonectria estremocensis</name>
    <dbReference type="NCBI Taxonomy" id="1079267"/>
    <lineage>
        <taxon>Eukaryota</taxon>
        <taxon>Fungi</taxon>
        <taxon>Dikarya</taxon>
        <taxon>Ascomycota</taxon>
        <taxon>Pezizomycotina</taxon>
        <taxon>Sordariomycetes</taxon>
        <taxon>Hypocreomycetidae</taxon>
        <taxon>Hypocreales</taxon>
        <taxon>Nectriaceae</taxon>
        <taxon>Dactylonectria</taxon>
    </lineage>
</organism>
<gene>
    <name evidence="3" type="ORF">B0J13DRAFT_578410</name>
</gene>
<feature type="compositionally biased region" description="Low complexity" evidence="1">
    <location>
        <begin position="99"/>
        <end position="120"/>
    </location>
</feature>
<feature type="domain" description="PD-(D/E)XK nuclease-like" evidence="2">
    <location>
        <begin position="190"/>
        <end position="430"/>
    </location>
</feature>
<dbReference type="InterPro" id="IPR046797">
    <property type="entry name" value="PDDEXK_12"/>
</dbReference>
<proteinExistence type="predicted"/>
<comment type="caution">
    <text evidence="3">The sequence shown here is derived from an EMBL/GenBank/DDBJ whole genome shotgun (WGS) entry which is preliminary data.</text>
</comment>
<dbReference type="OrthoDB" id="4161186at2759"/>
<dbReference type="Proteomes" id="UP000717696">
    <property type="component" value="Unassembled WGS sequence"/>
</dbReference>
<evidence type="ECO:0000313" key="4">
    <source>
        <dbReference type="Proteomes" id="UP000717696"/>
    </source>
</evidence>
<dbReference type="Pfam" id="PF20516">
    <property type="entry name" value="PDDEXK_12"/>
    <property type="match status" value="1"/>
</dbReference>